<evidence type="ECO:0000313" key="15">
    <source>
        <dbReference type="Proteomes" id="UP000542125"/>
    </source>
</evidence>
<evidence type="ECO:0000256" key="1">
    <source>
        <dbReference type="ARBA" id="ARBA00001286"/>
    </source>
</evidence>
<dbReference type="InterPro" id="IPR004026">
    <property type="entry name" value="Ada_DNA_repair_Zn-bd"/>
</dbReference>
<dbReference type="Pfam" id="PF00805">
    <property type="entry name" value="Pentapeptide"/>
    <property type="match status" value="1"/>
</dbReference>
<dbReference type="Pfam" id="PF02805">
    <property type="entry name" value="Ada_Zn_binding"/>
    <property type="match status" value="1"/>
</dbReference>
<dbReference type="PANTHER" id="PTHR10815:SF14">
    <property type="entry name" value="BIFUNCTIONAL TRANSCRIPTIONAL ACTIVATOR_DNA REPAIR ENZYME ADA"/>
    <property type="match status" value="1"/>
</dbReference>
<dbReference type="GO" id="GO:0006281">
    <property type="term" value="P:DNA repair"/>
    <property type="evidence" value="ECO:0007669"/>
    <property type="project" value="UniProtKB-KW"/>
</dbReference>
<comment type="catalytic activity">
    <reaction evidence="12">
        <text>a 6-O-methyl-2'-deoxyguanosine in DNA + L-cysteinyl-[protein] = S-methyl-L-cysteinyl-[protein] + a 2'-deoxyguanosine in DNA</text>
        <dbReference type="Rhea" id="RHEA:24000"/>
        <dbReference type="Rhea" id="RHEA-COMP:10131"/>
        <dbReference type="Rhea" id="RHEA-COMP:10132"/>
        <dbReference type="Rhea" id="RHEA-COMP:11367"/>
        <dbReference type="Rhea" id="RHEA-COMP:11368"/>
        <dbReference type="ChEBI" id="CHEBI:29950"/>
        <dbReference type="ChEBI" id="CHEBI:82612"/>
        <dbReference type="ChEBI" id="CHEBI:85445"/>
        <dbReference type="ChEBI" id="CHEBI:85448"/>
        <dbReference type="EC" id="2.1.1.63"/>
    </reaction>
</comment>
<dbReference type="SUPFAM" id="SSF53155">
    <property type="entry name" value="Methylated DNA-protein cysteine methyltransferase domain"/>
    <property type="match status" value="1"/>
</dbReference>
<evidence type="ECO:0000313" key="14">
    <source>
        <dbReference type="EMBL" id="NYE84189.1"/>
    </source>
</evidence>
<dbReference type="Gene3D" id="3.40.10.10">
    <property type="entry name" value="DNA Methylphosphotriester Repair Domain"/>
    <property type="match status" value="1"/>
</dbReference>
<dbReference type="FunFam" id="1.10.10.10:FF:000214">
    <property type="entry name" value="Methylated-DNA--protein-cysteine methyltransferase"/>
    <property type="match status" value="1"/>
</dbReference>
<dbReference type="InterPro" id="IPR036388">
    <property type="entry name" value="WH-like_DNA-bd_sf"/>
</dbReference>
<reference evidence="14 15" key="1">
    <citation type="submission" date="2020-07" db="EMBL/GenBank/DDBJ databases">
        <title>Genomic Encyclopedia of Type Strains, Phase IV (KMG-V): Genome sequencing to study the core and pangenomes of soil and plant-associated prokaryotes.</title>
        <authorList>
            <person name="Whitman W."/>
        </authorList>
    </citation>
    <scope>NUCLEOTIDE SEQUENCE [LARGE SCALE GENOMIC DNA]</scope>
    <source>
        <strain evidence="14 15">SAS40</strain>
    </source>
</reference>
<dbReference type="InterPro" id="IPR009057">
    <property type="entry name" value="Homeodomain-like_sf"/>
</dbReference>
<organism evidence="14 15">
    <name type="scientific">Pigmentiphaga litoralis</name>
    <dbReference type="NCBI Taxonomy" id="516702"/>
    <lineage>
        <taxon>Bacteria</taxon>
        <taxon>Pseudomonadati</taxon>
        <taxon>Pseudomonadota</taxon>
        <taxon>Betaproteobacteria</taxon>
        <taxon>Burkholderiales</taxon>
        <taxon>Alcaligenaceae</taxon>
        <taxon>Pigmentiphaga</taxon>
    </lineage>
</organism>
<dbReference type="EC" id="2.1.1.63" evidence="4"/>
<dbReference type="SUPFAM" id="SSF141571">
    <property type="entry name" value="Pentapeptide repeat-like"/>
    <property type="match status" value="1"/>
</dbReference>
<evidence type="ECO:0000256" key="9">
    <source>
        <dbReference type="ARBA" id="ARBA00023159"/>
    </source>
</evidence>
<evidence type="ECO:0000256" key="10">
    <source>
        <dbReference type="ARBA" id="ARBA00023163"/>
    </source>
</evidence>
<evidence type="ECO:0000256" key="5">
    <source>
        <dbReference type="ARBA" id="ARBA00022603"/>
    </source>
</evidence>
<dbReference type="NCBIfam" id="NF011964">
    <property type="entry name" value="PRK15435.1"/>
    <property type="match status" value="1"/>
</dbReference>
<accession>A0A7Y9IWD3</accession>
<feature type="domain" description="HTH araC/xylS-type" evidence="13">
    <location>
        <begin position="160"/>
        <end position="256"/>
    </location>
</feature>
<dbReference type="Pfam" id="PF12833">
    <property type="entry name" value="HTH_18"/>
    <property type="match status" value="1"/>
</dbReference>
<dbReference type="EMBL" id="JACBYR010000001">
    <property type="protein sequence ID" value="NYE84189.1"/>
    <property type="molecule type" value="Genomic_DNA"/>
</dbReference>
<dbReference type="Gene3D" id="1.10.10.60">
    <property type="entry name" value="Homeodomain-like"/>
    <property type="match status" value="1"/>
</dbReference>
<name>A0A7Y9IWD3_9BURK</name>
<keyword evidence="9" id="KW-0010">Activator</keyword>
<evidence type="ECO:0000259" key="13">
    <source>
        <dbReference type="PROSITE" id="PS01124"/>
    </source>
</evidence>
<keyword evidence="5 14" id="KW-0489">Methyltransferase</keyword>
<dbReference type="Gene3D" id="3.30.160.70">
    <property type="entry name" value="Methylated DNA-protein cysteine methyltransferase domain"/>
    <property type="match status" value="1"/>
</dbReference>
<dbReference type="GO" id="GO:0003700">
    <property type="term" value="F:DNA-binding transcription factor activity"/>
    <property type="evidence" value="ECO:0007669"/>
    <property type="project" value="InterPro"/>
</dbReference>
<dbReference type="Proteomes" id="UP000542125">
    <property type="component" value="Unassembled WGS sequence"/>
</dbReference>
<dbReference type="InterPro" id="IPR014048">
    <property type="entry name" value="MethylDNA_cys_MeTrfase_DNA-bd"/>
</dbReference>
<keyword evidence="10" id="KW-0804">Transcription</keyword>
<keyword evidence="15" id="KW-1185">Reference proteome</keyword>
<evidence type="ECO:0000256" key="2">
    <source>
        <dbReference type="ARBA" id="ARBA00001947"/>
    </source>
</evidence>
<dbReference type="InterPro" id="IPR018060">
    <property type="entry name" value="HTH_AraC"/>
</dbReference>
<comment type="similarity">
    <text evidence="3">Belongs to the MGMT family.</text>
</comment>
<comment type="catalytic activity">
    <reaction evidence="1">
        <text>a 4-O-methyl-thymidine in DNA + L-cysteinyl-[protein] = a thymidine in DNA + S-methyl-L-cysteinyl-[protein]</text>
        <dbReference type="Rhea" id="RHEA:53428"/>
        <dbReference type="Rhea" id="RHEA-COMP:10131"/>
        <dbReference type="Rhea" id="RHEA-COMP:10132"/>
        <dbReference type="Rhea" id="RHEA-COMP:13555"/>
        <dbReference type="Rhea" id="RHEA-COMP:13556"/>
        <dbReference type="ChEBI" id="CHEBI:29950"/>
        <dbReference type="ChEBI" id="CHEBI:82612"/>
        <dbReference type="ChEBI" id="CHEBI:137386"/>
        <dbReference type="ChEBI" id="CHEBI:137387"/>
        <dbReference type="EC" id="2.1.1.63"/>
    </reaction>
</comment>
<evidence type="ECO:0000256" key="3">
    <source>
        <dbReference type="ARBA" id="ARBA00008711"/>
    </source>
</evidence>
<dbReference type="GO" id="GO:0032259">
    <property type="term" value="P:methylation"/>
    <property type="evidence" value="ECO:0007669"/>
    <property type="project" value="UniProtKB-KW"/>
</dbReference>
<protein>
    <recommendedName>
        <fullName evidence="4">methylated-DNA--[protein]-cysteine S-methyltransferase</fullName>
        <ecNumber evidence="4">2.1.1.63</ecNumber>
    </recommendedName>
</protein>
<gene>
    <name evidence="14" type="ORF">FHW18_003460</name>
</gene>
<evidence type="ECO:0000256" key="12">
    <source>
        <dbReference type="ARBA" id="ARBA00049348"/>
    </source>
</evidence>
<keyword evidence="7" id="KW-0227">DNA damage</keyword>
<dbReference type="InterPro" id="IPR036631">
    <property type="entry name" value="MGMT_N_sf"/>
</dbReference>
<evidence type="ECO:0000256" key="6">
    <source>
        <dbReference type="ARBA" id="ARBA00022679"/>
    </source>
</evidence>
<evidence type="ECO:0000256" key="4">
    <source>
        <dbReference type="ARBA" id="ARBA00011918"/>
    </source>
</evidence>
<evidence type="ECO:0000256" key="11">
    <source>
        <dbReference type="ARBA" id="ARBA00023204"/>
    </source>
</evidence>
<dbReference type="PANTHER" id="PTHR10815">
    <property type="entry name" value="METHYLATED-DNA--PROTEIN-CYSTEINE METHYLTRANSFERASE"/>
    <property type="match status" value="1"/>
</dbReference>
<dbReference type="SUPFAM" id="SSF46767">
    <property type="entry name" value="Methylated DNA-protein cysteine methyltransferase, C-terminal domain"/>
    <property type="match status" value="1"/>
</dbReference>
<evidence type="ECO:0000256" key="8">
    <source>
        <dbReference type="ARBA" id="ARBA00023015"/>
    </source>
</evidence>
<dbReference type="CDD" id="cd06445">
    <property type="entry name" value="ATase"/>
    <property type="match status" value="1"/>
</dbReference>
<dbReference type="GO" id="GO:0008270">
    <property type="term" value="F:zinc ion binding"/>
    <property type="evidence" value="ECO:0007669"/>
    <property type="project" value="InterPro"/>
</dbReference>
<comment type="caution">
    <text evidence="14">The sequence shown here is derived from an EMBL/GenBank/DDBJ whole genome shotgun (WGS) entry which is preliminary data.</text>
</comment>
<dbReference type="InterPro" id="IPR001646">
    <property type="entry name" value="5peptide_repeat"/>
</dbReference>
<dbReference type="InterPro" id="IPR001497">
    <property type="entry name" value="MethylDNA_cys_MeTrfase_AS"/>
</dbReference>
<dbReference type="InterPro" id="IPR036217">
    <property type="entry name" value="MethylDNA_cys_MeTrfase_DNAb"/>
</dbReference>
<keyword evidence="11" id="KW-0234">DNA repair</keyword>
<keyword evidence="8" id="KW-0805">Transcription regulation</keyword>
<dbReference type="AlphaFoldDB" id="A0A7Y9IWD3"/>
<comment type="cofactor">
    <cofactor evidence="2">
        <name>Zn(2+)</name>
        <dbReference type="ChEBI" id="CHEBI:29105"/>
    </cofactor>
</comment>
<dbReference type="PROSITE" id="PS01124">
    <property type="entry name" value="HTH_ARAC_FAMILY_2"/>
    <property type="match status" value="1"/>
</dbReference>
<dbReference type="GO" id="GO:0043565">
    <property type="term" value="F:sequence-specific DNA binding"/>
    <property type="evidence" value="ECO:0007669"/>
    <property type="project" value="InterPro"/>
</dbReference>
<dbReference type="RefSeq" id="WP_179587908.1">
    <property type="nucleotide sequence ID" value="NZ_JACBYR010000001.1"/>
</dbReference>
<dbReference type="PROSITE" id="PS00374">
    <property type="entry name" value="MGMT"/>
    <property type="match status" value="1"/>
</dbReference>
<keyword evidence="6 14" id="KW-0808">Transferase</keyword>
<dbReference type="InterPro" id="IPR035451">
    <property type="entry name" value="Ada-like_dom_sf"/>
</dbReference>
<dbReference type="NCBIfam" id="TIGR00589">
    <property type="entry name" value="ogt"/>
    <property type="match status" value="1"/>
</dbReference>
<proteinExistence type="inferred from homology"/>
<dbReference type="GO" id="GO:0003908">
    <property type="term" value="F:methylated-DNA-[protein]-cysteine S-methyltransferase activity"/>
    <property type="evidence" value="ECO:0007669"/>
    <property type="project" value="UniProtKB-EC"/>
</dbReference>
<dbReference type="SUPFAM" id="SSF46689">
    <property type="entry name" value="Homeodomain-like"/>
    <property type="match status" value="1"/>
</dbReference>
<dbReference type="Pfam" id="PF01035">
    <property type="entry name" value="DNA_binding_1"/>
    <property type="match status" value="1"/>
</dbReference>
<evidence type="ECO:0000256" key="7">
    <source>
        <dbReference type="ARBA" id="ARBA00022763"/>
    </source>
</evidence>
<dbReference type="SUPFAM" id="SSF57884">
    <property type="entry name" value="Ada DNA repair protein, N-terminal domain (N-Ada 10)"/>
    <property type="match status" value="1"/>
</dbReference>
<dbReference type="Gene3D" id="1.10.10.10">
    <property type="entry name" value="Winged helix-like DNA-binding domain superfamily/Winged helix DNA-binding domain"/>
    <property type="match status" value="1"/>
</dbReference>
<dbReference type="Gene3D" id="2.160.20.80">
    <property type="entry name" value="E3 ubiquitin-protein ligase SopA"/>
    <property type="match status" value="1"/>
</dbReference>
<dbReference type="SMART" id="SM00342">
    <property type="entry name" value="HTH_ARAC"/>
    <property type="match status" value="1"/>
</dbReference>
<sequence>MTSSRFLDVHGVEHADTADADVVGADVMGADVAGANARGADAVGADAAGANARGADAVGADVAGADVAGADAVDAARYAGDEARWRAVISRDRAADACFVVAVRTTGVYGRPSSSARIPRRDNVEFFDTPAAAEAAGYRPSRRASADGSQAAERRLQLVEQTCRLIEQSDTPPPLADLAAHAGISSFHLHRLFKQEMGLTPKAYATAFRAQRMREQLGEASTVTQAIYDAGFNSHSRFYQESDGRLGMRPRAFRAGGVDAQIHFAIGQTTLGAVLVAGSGRGICAILLGDDPELLLRDLHNQFPKAELIGADAAFEQWVAQVVGMVDAPGLGLNLPLDVRGTAFQERVWRALRKIPAGTTISYTELASRIGSPSSVRAVAQACGANRLAVAIPCHRVVRMGGDLAGYRWGIERKKELLRKEAVEGKPEI</sequence>